<dbReference type="AlphaFoldDB" id="A0A167LYX5"/>
<dbReference type="EMBL" id="KV417285">
    <property type="protein sequence ID" value="KZO96176.1"/>
    <property type="molecule type" value="Genomic_DNA"/>
</dbReference>
<name>A0A167LYX5_CALVF</name>
<protein>
    <submittedName>
        <fullName evidence="1">Uncharacterized protein</fullName>
    </submittedName>
</protein>
<sequence>MHVMPSQERSIYGPDNLDSETGRLSLRNKLEKLGEALWRCSLLRHKFRLWALSTRGRPSSLAAQPIKEWKLCSRVHHSPLQPLTSLIPSPGAFSLAAHFHGWNVALSNSGPPVLSATGVVGAGRLWEERVSIKRDANCQSSPVPSPPFRPLSLSSLPVCPFLLSFLVPLLRLVKFARPLFSKETRLSYHLTTFIHYSALFSGRRSGNPSTRTPSSVAHLAV</sequence>
<dbReference type="Proteomes" id="UP000076738">
    <property type="component" value="Unassembled WGS sequence"/>
</dbReference>
<reference evidence="1 2" key="1">
    <citation type="journal article" date="2016" name="Mol. Biol. Evol.">
        <title>Comparative Genomics of Early-Diverging Mushroom-Forming Fungi Provides Insights into the Origins of Lignocellulose Decay Capabilities.</title>
        <authorList>
            <person name="Nagy L.G."/>
            <person name="Riley R."/>
            <person name="Tritt A."/>
            <person name="Adam C."/>
            <person name="Daum C."/>
            <person name="Floudas D."/>
            <person name="Sun H."/>
            <person name="Yadav J.S."/>
            <person name="Pangilinan J."/>
            <person name="Larsson K.H."/>
            <person name="Matsuura K."/>
            <person name="Barry K."/>
            <person name="Labutti K."/>
            <person name="Kuo R."/>
            <person name="Ohm R.A."/>
            <person name="Bhattacharya S.S."/>
            <person name="Shirouzu T."/>
            <person name="Yoshinaga Y."/>
            <person name="Martin F.M."/>
            <person name="Grigoriev I.V."/>
            <person name="Hibbett D.S."/>
        </authorList>
    </citation>
    <scope>NUCLEOTIDE SEQUENCE [LARGE SCALE GENOMIC DNA]</scope>
    <source>
        <strain evidence="1 2">TUFC12733</strain>
    </source>
</reference>
<accession>A0A167LYX5</accession>
<gene>
    <name evidence="1" type="ORF">CALVIDRAFT_136669</name>
</gene>
<proteinExistence type="predicted"/>
<organism evidence="1 2">
    <name type="scientific">Calocera viscosa (strain TUFC12733)</name>
    <dbReference type="NCBI Taxonomy" id="1330018"/>
    <lineage>
        <taxon>Eukaryota</taxon>
        <taxon>Fungi</taxon>
        <taxon>Dikarya</taxon>
        <taxon>Basidiomycota</taxon>
        <taxon>Agaricomycotina</taxon>
        <taxon>Dacrymycetes</taxon>
        <taxon>Dacrymycetales</taxon>
        <taxon>Dacrymycetaceae</taxon>
        <taxon>Calocera</taxon>
    </lineage>
</organism>
<evidence type="ECO:0000313" key="2">
    <source>
        <dbReference type="Proteomes" id="UP000076738"/>
    </source>
</evidence>
<keyword evidence="2" id="KW-1185">Reference proteome</keyword>
<evidence type="ECO:0000313" key="1">
    <source>
        <dbReference type="EMBL" id="KZO96176.1"/>
    </source>
</evidence>